<protein>
    <submittedName>
        <fullName evidence="3">Uncharacterized protein</fullName>
    </submittedName>
</protein>
<keyword evidence="2" id="KW-0472">Membrane</keyword>
<dbReference type="OrthoDB" id="170889at2157"/>
<feature type="region of interest" description="Disordered" evidence="1">
    <location>
        <begin position="48"/>
        <end position="72"/>
    </location>
</feature>
<dbReference type="Proteomes" id="UP000199112">
    <property type="component" value="Unassembled WGS sequence"/>
</dbReference>
<feature type="compositionally biased region" description="Acidic residues" evidence="1">
    <location>
        <begin position="48"/>
        <end position="59"/>
    </location>
</feature>
<gene>
    <name evidence="3" type="ORF">SAMN04487967_2209</name>
</gene>
<evidence type="ECO:0000256" key="1">
    <source>
        <dbReference type="SAM" id="MobiDB-lite"/>
    </source>
</evidence>
<organism evidence="3 4">
    <name type="scientific">Natronorubrum sediminis</name>
    <dbReference type="NCBI Taxonomy" id="640943"/>
    <lineage>
        <taxon>Archaea</taxon>
        <taxon>Methanobacteriati</taxon>
        <taxon>Methanobacteriota</taxon>
        <taxon>Stenosarchaea group</taxon>
        <taxon>Halobacteria</taxon>
        <taxon>Halobacteriales</taxon>
        <taxon>Natrialbaceae</taxon>
        <taxon>Natronorubrum</taxon>
    </lineage>
</organism>
<accession>A0A1H6FY32</accession>
<feature type="transmembrane region" description="Helical" evidence="2">
    <location>
        <begin position="12"/>
        <end position="38"/>
    </location>
</feature>
<keyword evidence="2" id="KW-1133">Transmembrane helix</keyword>
<keyword evidence="4" id="KW-1185">Reference proteome</keyword>
<reference evidence="4" key="1">
    <citation type="submission" date="2016-10" db="EMBL/GenBank/DDBJ databases">
        <authorList>
            <person name="Varghese N."/>
            <person name="Submissions S."/>
        </authorList>
    </citation>
    <scope>NUCLEOTIDE SEQUENCE [LARGE SCALE GENOMIC DNA]</scope>
    <source>
        <strain evidence="4">CGMCC 1.8981</strain>
    </source>
</reference>
<evidence type="ECO:0000313" key="4">
    <source>
        <dbReference type="Proteomes" id="UP000199112"/>
    </source>
</evidence>
<evidence type="ECO:0000313" key="3">
    <source>
        <dbReference type="EMBL" id="SEH15719.1"/>
    </source>
</evidence>
<dbReference type="RefSeq" id="WP_090507050.1">
    <property type="nucleotide sequence ID" value="NZ_FNWL01000002.1"/>
</dbReference>
<dbReference type="EMBL" id="FNWL01000002">
    <property type="protein sequence ID" value="SEH15719.1"/>
    <property type="molecule type" value="Genomic_DNA"/>
</dbReference>
<proteinExistence type="predicted"/>
<feature type="compositionally biased region" description="Basic and acidic residues" evidence="1">
    <location>
        <begin position="60"/>
        <end position="72"/>
    </location>
</feature>
<dbReference type="AlphaFoldDB" id="A0A1H6FY32"/>
<keyword evidence="2" id="KW-0812">Transmembrane</keyword>
<name>A0A1H6FY32_9EURY</name>
<sequence>MALAVLSTEALSLVSIFVLLIGVPLFVVAVIAVASGYIRFDAERRLEELEEPEEGEGGESFEKADAERDDNF</sequence>
<evidence type="ECO:0000256" key="2">
    <source>
        <dbReference type="SAM" id="Phobius"/>
    </source>
</evidence>